<evidence type="ECO:0000256" key="5">
    <source>
        <dbReference type="SAM" id="MobiDB-lite"/>
    </source>
</evidence>
<dbReference type="PANTHER" id="PTHR40079">
    <property type="entry name" value="MANNAN ENDO-1,4-BETA-MANNOSIDASE E-RELATED"/>
    <property type="match status" value="1"/>
</dbReference>
<feature type="region of interest" description="Disordered" evidence="5">
    <location>
        <begin position="1"/>
        <end position="26"/>
    </location>
</feature>
<comment type="caution">
    <text evidence="7">The sequence shown here is derived from an EMBL/GenBank/DDBJ whole genome shotgun (WGS) entry which is preliminary data.</text>
</comment>
<feature type="active site" description="Nucleophile" evidence="4">
    <location>
        <position position="263"/>
    </location>
</feature>
<name>A0A401YPK4_9ACTN</name>
<dbReference type="EMBL" id="BIFH01000021">
    <property type="protein sequence ID" value="GCD96522.1"/>
    <property type="molecule type" value="Genomic_DNA"/>
</dbReference>
<dbReference type="AlphaFoldDB" id="A0A401YPK4"/>
<evidence type="ECO:0000256" key="2">
    <source>
        <dbReference type="ARBA" id="ARBA00022801"/>
    </source>
</evidence>
<accession>A0A401YPK4</accession>
<dbReference type="Pfam" id="PF02156">
    <property type="entry name" value="Glyco_hydro_26"/>
    <property type="match status" value="1"/>
</dbReference>
<dbReference type="InterPro" id="IPR008979">
    <property type="entry name" value="Galactose-bd-like_sf"/>
</dbReference>
<dbReference type="InterPro" id="IPR017853">
    <property type="entry name" value="GH"/>
</dbReference>
<keyword evidence="3 4" id="KW-0326">Glycosidase</keyword>
<feature type="domain" description="GH26" evidence="6">
    <location>
        <begin position="25"/>
        <end position="325"/>
    </location>
</feature>
<gene>
    <name evidence="7" type="ORF">EHYA_04209</name>
</gene>
<protein>
    <submittedName>
        <fullName evidence="7">Glycoside hydrolase</fullName>
    </submittedName>
</protein>
<evidence type="ECO:0000256" key="4">
    <source>
        <dbReference type="PROSITE-ProRule" id="PRU01100"/>
    </source>
</evidence>
<sequence length="638" mass="67606">MVSAGTGVSAARAHSVPPSDPQATSATRDVRDWLGHLGNRAQNRVVSGQFAGYSGKTFSLDQVEETKARTGAYPGLLGCDYGHDGNAIDHTCNATLKDWAASGGLVTVSAHLPNPDRPDWTGLFSKLATFDRLTDRGTETGRRWYAELDRVAEGLRDLADAGVPVLFRPLHEMNGDSFWWSAQDPRTFAAVWRDMYGYLTEVKGLHNLLWVYAPDCNYGKRSSYYAGGAYTDVVGLDCYVREPAAVQGYDELVALGKPFAFAEIGPRSGPGGVIEVPLDYGKWIDAIRTRFPATAYFMAWNDQWRPTANVGATRLMGDPWTITRGGIALSARTEGGPLPAGTPVPLADFESGAQGWGGWQVLAGPWSVDEWASQGGRSLKADVDLGGPEAYVNRVGPQNLAGYRALTATVRTAEWGDHAAGTTAKFYLRTGAGSAWYDGGAVRVGPNGAVLSLDLSRVADLGDVREIGVLFRPASGASGRGAVYVDDVTAIAPPTLLSGFESGTDGWTGYLTASTPTSTSEWASEGGRSLGAEIDLAAPEAYVARRAQFDLSGRRTLTATVRGTASGGTAKLYVKTTAANTWYDAGAVPLGPDAVTLTLNLAGVGSPGDIREIGVQFERRGTGGTGRAAVFVDEVTVR</sequence>
<keyword evidence="2 4" id="KW-0378">Hydrolase</keyword>
<dbReference type="Gene3D" id="3.20.20.80">
    <property type="entry name" value="Glycosidases"/>
    <property type="match status" value="1"/>
</dbReference>
<evidence type="ECO:0000256" key="1">
    <source>
        <dbReference type="ARBA" id="ARBA00007754"/>
    </source>
</evidence>
<evidence type="ECO:0000313" key="7">
    <source>
        <dbReference type="EMBL" id="GCD96522.1"/>
    </source>
</evidence>
<dbReference type="PRINTS" id="PR00739">
    <property type="entry name" value="GLHYDRLASE26"/>
</dbReference>
<evidence type="ECO:0000256" key="3">
    <source>
        <dbReference type="ARBA" id="ARBA00023295"/>
    </source>
</evidence>
<keyword evidence="8" id="KW-1185">Reference proteome</keyword>
<proteinExistence type="inferred from homology"/>
<dbReference type="GO" id="GO:0006080">
    <property type="term" value="P:substituted mannan metabolic process"/>
    <property type="evidence" value="ECO:0007669"/>
    <property type="project" value="InterPro"/>
</dbReference>
<evidence type="ECO:0000313" key="8">
    <source>
        <dbReference type="Proteomes" id="UP000286931"/>
    </source>
</evidence>
<dbReference type="SUPFAM" id="SSF51445">
    <property type="entry name" value="(Trans)glycosidases"/>
    <property type="match status" value="1"/>
</dbReference>
<feature type="active site" description="Proton donor" evidence="4">
    <location>
        <position position="172"/>
    </location>
</feature>
<dbReference type="SUPFAM" id="SSF49785">
    <property type="entry name" value="Galactose-binding domain-like"/>
    <property type="match status" value="2"/>
</dbReference>
<dbReference type="Proteomes" id="UP000286931">
    <property type="component" value="Unassembled WGS sequence"/>
</dbReference>
<dbReference type="InterPro" id="IPR022790">
    <property type="entry name" value="GH26_dom"/>
</dbReference>
<dbReference type="Pfam" id="PF21253">
    <property type="entry name" value="Mann_GBD_bact"/>
    <property type="match status" value="2"/>
</dbReference>
<dbReference type="InterPro" id="IPR049475">
    <property type="entry name" value="Mann_GBD_bact"/>
</dbReference>
<dbReference type="InterPro" id="IPR000805">
    <property type="entry name" value="Glyco_hydro_26"/>
</dbReference>
<reference evidence="7 8" key="1">
    <citation type="submission" date="2018-12" db="EMBL/GenBank/DDBJ databases">
        <title>Draft genome sequence of Embleya hyalina NBRC 13850T.</title>
        <authorList>
            <person name="Komaki H."/>
            <person name="Hosoyama A."/>
            <person name="Kimura A."/>
            <person name="Ichikawa N."/>
            <person name="Tamura T."/>
        </authorList>
    </citation>
    <scope>NUCLEOTIDE SEQUENCE [LARGE SCALE GENOMIC DNA]</scope>
    <source>
        <strain evidence="7 8">NBRC 13850</strain>
    </source>
</reference>
<organism evidence="7 8">
    <name type="scientific">Embleya hyalina</name>
    <dbReference type="NCBI Taxonomy" id="516124"/>
    <lineage>
        <taxon>Bacteria</taxon>
        <taxon>Bacillati</taxon>
        <taxon>Actinomycetota</taxon>
        <taxon>Actinomycetes</taxon>
        <taxon>Kitasatosporales</taxon>
        <taxon>Streptomycetaceae</taxon>
        <taxon>Embleya</taxon>
    </lineage>
</organism>
<dbReference type="PROSITE" id="PS51764">
    <property type="entry name" value="GH26"/>
    <property type="match status" value="1"/>
</dbReference>
<comment type="similarity">
    <text evidence="1 4">Belongs to the glycosyl hydrolase 26 family.</text>
</comment>
<evidence type="ECO:0000259" key="6">
    <source>
        <dbReference type="PROSITE" id="PS51764"/>
    </source>
</evidence>
<dbReference type="Gene3D" id="2.60.120.260">
    <property type="entry name" value="Galactose-binding domain-like"/>
    <property type="match status" value="2"/>
</dbReference>
<dbReference type="PANTHER" id="PTHR40079:SF4">
    <property type="entry name" value="GH26 DOMAIN-CONTAINING PROTEIN-RELATED"/>
    <property type="match status" value="1"/>
</dbReference>
<dbReference type="GO" id="GO:0016985">
    <property type="term" value="F:mannan endo-1,4-beta-mannosidase activity"/>
    <property type="evidence" value="ECO:0007669"/>
    <property type="project" value="InterPro"/>
</dbReference>